<dbReference type="GO" id="GO:0005886">
    <property type="term" value="C:plasma membrane"/>
    <property type="evidence" value="ECO:0007669"/>
    <property type="project" value="UniProtKB-ARBA"/>
</dbReference>
<name>A0A0D4BWP4_9MICC</name>
<evidence type="ECO:0000256" key="6">
    <source>
        <dbReference type="SAM" id="Phobius"/>
    </source>
</evidence>
<dbReference type="Proteomes" id="UP000061839">
    <property type="component" value="Chromosome"/>
</dbReference>
<dbReference type="OrthoDB" id="509049at2"/>
<dbReference type="HOGENOM" id="CLU_056469_4_0_11"/>
<dbReference type="PANTHER" id="PTHR34857:SF2">
    <property type="entry name" value="SLL0384 PROTEIN"/>
    <property type="match status" value="1"/>
</dbReference>
<evidence type="ECO:0000256" key="5">
    <source>
        <dbReference type="ARBA" id="ARBA00023136"/>
    </source>
</evidence>
<keyword evidence="5 6" id="KW-0472">Membrane</keyword>
<feature type="transmembrane region" description="Helical" evidence="6">
    <location>
        <begin position="23"/>
        <end position="41"/>
    </location>
</feature>
<dbReference type="PATRIC" id="fig|1618207.4.peg.817"/>
<evidence type="ECO:0000313" key="8">
    <source>
        <dbReference type="Proteomes" id="UP000061839"/>
    </source>
</evidence>
<feature type="transmembrane region" description="Helical" evidence="6">
    <location>
        <begin position="72"/>
        <end position="90"/>
    </location>
</feature>
<keyword evidence="3 6" id="KW-0812">Transmembrane</keyword>
<dbReference type="KEGG" id="ari:UM93_04015"/>
<protein>
    <submittedName>
        <fullName evidence="7">Cobalt permease-like transporter</fullName>
    </submittedName>
</protein>
<evidence type="ECO:0000256" key="1">
    <source>
        <dbReference type="ARBA" id="ARBA00004141"/>
    </source>
</evidence>
<feature type="transmembrane region" description="Helical" evidence="6">
    <location>
        <begin position="96"/>
        <end position="117"/>
    </location>
</feature>
<dbReference type="InterPro" id="IPR003339">
    <property type="entry name" value="ABC/ECF_trnsptr_transmembrane"/>
</dbReference>
<evidence type="ECO:0000256" key="3">
    <source>
        <dbReference type="ARBA" id="ARBA00022692"/>
    </source>
</evidence>
<dbReference type="STRING" id="1618207.UM93_04015"/>
<accession>A0A0D4BWP4</accession>
<sequence length="213" mass="23229">MRGHNFLIGQYVPGDSFLHRMRYLYKLLGMAVVGVLCYLLPLLFPPSWLVLGLLLLAVLLLFMAARLPWRALLGPIKLLWPVLLILGAYQCLIQGFIAGVLIAANILLVMLSCVYAASLLSLTSKSQEILDGLTSLVRPLRWLGADPERFALTVSMMFRSIPYLLGAYADVHDAAKARGLERSVKAHLMPTVISTVALAQSTGEALAARGIGD</sequence>
<keyword evidence="4 6" id="KW-1133">Transmembrane helix</keyword>
<evidence type="ECO:0000313" key="7">
    <source>
        <dbReference type="EMBL" id="AJT40887.1"/>
    </source>
</evidence>
<organism evidence="7 8">
    <name type="scientific">Psychromicrobium lacuslunae</name>
    <dbReference type="NCBI Taxonomy" id="1618207"/>
    <lineage>
        <taxon>Bacteria</taxon>
        <taxon>Bacillati</taxon>
        <taxon>Actinomycetota</taxon>
        <taxon>Actinomycetes</taxon>
        <taxon>Micrococcales</taxon>
        <taxon>Micrococcaceae</taxon>
        <taxon>Psychromicrobium</taxon>
    </lineage>
</organism>
<dbReference type="RefSeq" id="WP_045073825.1">
    <property type="nucleotide sequence ID" value="NZ_CP011005.1"/>
</dbReference>
<dbReference type="InterPro" id="IPR051611">
    <property type="entry name" value="ECF_transporter_component"/>
</dbReference>
<dbReference type="AlphaFoldDB" id="A0A0D4BWP4"/>
<keyword evidence="2" id="KW-1003">Cell membrane</keyword>
<evidence type="ECO:0000256" key="4">
    <source>
        <dbReference type="ARBA" id="ARBA00022989"/>
    </source>
</evidence>
<proteinExistence type="predicted"/>
<keyword evidence="8" id="KW-1185">Reference proteome</keyword>
<evidence type="ECO:0000256" key="2">
    <source>
        <dbReference type="ARBA" id="ARBA00022475"/>
    </source>
</evidence>
<dbReference type="CDD" id="cd16914">
    <property type="entry name" value="EcfT"/>
    <property type="match status" value="1"/>
</dbReference>
<comment type="subcellular location">
    <subcellularLocation>
        <location evidence="1">Membrane</location>
        <topology evidence="1">Multi-pass membrane protein</topology>
    </subcellularLocation>
</comment>
<dbReference type="Pfam" id="PF02361">
    <property type="entry name" value="CbiQ"/>
    <property type="match status" value="1"/>
</dbReference>
<dbReference type="PANTHER" id="PTHR34857">
    <property type="entry name" value="SLL0384 PROTEIN"/>
    <property type="match status" value="1"/>
</dbReference>
<dbReference type="EMBL" id="CP011005">
    <property type="protein sequence ID" value="AJT40887.1"/>
    <property type="molecule type" value="Genomic_DNA"/>
</dbReference>
<reference evidence="7 8" key="1">
    <citation type="journal article" date="2015" name="Genome Announc.">
        <title>Complete Genome Sequencing of Protease-Producing Novel Arthrobacter sp. Strain IHBB 11108 Using PacBio Single-Molecule Real-Time Sequencing Technology.</title>
        <authorList>
            <person name="Kiran S."/>
            <person name="Swarnkar M.K."/>
            <person name="Pal M."/>
            <person name="Thakur R."/>
            <person name="Tewari R."/>
            <person name="Singh A.K."/>
            <person name="Gulati A."/>
        </authorList>
    </citation>
    <scope>NUCLEOTIDE SEQUENCE [LARGE SCALE GENOMIC DNA]</scope>
    <source>
        <strain evidence="7 8">IHBB 11108</strain>
    </source>
</reference>
<feature type="transmembrane region" description="Helical" evidence="6">
    <location>
        <begin position="47"/>
        <end position="65"/>
    </location>
</feature>
<gene>
    <name evidence="7" type="ORF">UM93_04015</name>
</gene>